<evidence type="ECO:0000256" key="2">
    <source>
        <dbReference type="ARBA" id="ARBA00022763"/>
    </source>
</evidence>
<dbReference type="SMART" id="SM00487">
    <property type="entry name" value="DEXDc"/>
    <property type="match status" value="1"/>
</dbReference>
<dbReference type="AlphaFoldDB" id="A0A497JHL3"/>
<keyword evidence="2" id="KW-0227">DNA damage</keyword>
<dbReference type="Pfam" id="PF08494">
    <property type="entry name" value="DEAD_assoc"/>
    <property type="match status" value="1"/>
</dbReference>
<dbReference type="GO" id="GO:0003677">
    <property type="term" value="F:DNA binding"/>
    <property type="evidence" value="ECO:0007669"/>
    <property type="project" value="UniProtKB-KW"/>
</dbReference>
<dbReference type="PANTHER" id="PTHR47962:SF6">
    <property type="entry name" value="LARGE HELICASE-RELATED PROTEIN"/>
    <property type="match status" value="1"/>
</dbReference>
<keyword evidence="1" id="KW-0547">Nucleotide-binding</keyword>
<dbReference type="InterPro" id="IPR017170">
    <property type="entry name" value="Lhr-like"/>
</dbReference>
<dbReference type="SMART" id="SM00490">
    <property type="entry name" value="HELICc"/>
    <property type="match status" value="1"/>
</dbReference>
<dbReference type="GO" id="GO:0004386">
    <property type="term" value="F:helicase activity"/>
    <property type="evidence" value="ECO:0007669"/>
    <property type="project" value="UniProtKB-KW"/>
</dbReference>
<keyword evidence="4 12" id="KW-0347">Helicase</keyword>
<dbReference type="SUPFAM" id="SSF52540">
    <property type="entry name" value="P-loop containing nucleoside triphosphate hydrolases"/>
    <property type="match status" value="1"/>
</dbReference>
<dbReference type="GO" id="GO:0016887">
    <property type="term" value="F:ATP hydrolysis activity"/>
    <property type="evidence" value="ECO:0007669"/>
    <property type="project" value="TreeGrafter"/>
</dbReference>
<keyword evidence="3" id="KW-0378">Hydrolase</keyword>
<dbReference type="InterPro" id="IPR014001">
    <property type="entry name" value="Helicase_ATP-bd"/>
</dbReference>
<evidence type="ECO:0000256" key="6">
    <source>
        <dbReference type="ARBA" id="ARBA00023125"/>
    </source>
</evidence>
<dbReference type="PIRSF" id="PIRSF037307">
    <property type="entry name" value="Lhr-like_helic_prd"/>
    <property type="match status" value="1"/>
</dbReference>
<evidence type="ECO:0000259" key="11">
    <source>
        <dbReference type="PROSITE" id="PS51194"/>
    </source>
</evidence>
<evidence type="ECO:0000256" key="9">
    <source>
        <dbReference type="ARBA" id="ARBA00093467"/>
    </source>
</evidence>
<evidence type="ECO:0000256" key="7">
    <source>
        <dbReference type="ARBA" id="ARBA00023204"/>
    </source>
</evidence>
<dbReference type="InterPro" id="IPR013701">
    <property type="entry name" value="Lhr-like_DEAD/DEAH_assoc"/>
</dbReference>
<evidence type="ECO:0000256" key="4">
    <source>
        <dbReference type="ARBA" id="ARBA00022806"/>
    </source>
</evidence>
<protein>
    <submittedName>
        <fullName evidence="12">ATP-dependent helicase</fullName>
    </submittedName>
</protein>
<dbReference type="GO" id="GO:0006281">
    <property type="term" value="P:DNA repair"/>
    <property type="evidence" value="ECO:0007669"/>
    <property type="project" value="UniProtKB-KW"/>
</dbReference>
<comment type="caution">
    <text evidence="12">The sequence shown here is derived from an EMBL/GenBank/DDBJ whole genome shotgun (WGS) entry which is preliminary data.</text>
</comment>
<dbReference type="PANTHER" id="PTHR47962">
    <property type="entry name" value="ATP-DEPENDENT HELICASE LHR-RELATED-RELATED"/>
    <property type="match status" value="1"/>
</dbReference>
<keyword evidence="5" id="KW-0067">ATP-binding</keyword>
<keyword evidence="7" id="KW-0234">DNA repair</keyword>
<dbReference type="Pfam" id="PF00270">
    <property type="entry name" value="DEAD"/>
    <property type="match status" value="1"/>
</dbReference>
<dbReference type="PROSITE" id="PS51194">
    <property type="entry name" value="HELICASE_CTER"/>
    <property type="match status" value="1"/>
</dbReference>
<dbReference type="GO" id="GO:0005524">
    <property type="term" value="F:ATP binding"/>
    <property type="evidence" value="ECO:0007669"/>
    <property type="project" value="UniProtKB-KW"/>
</dbReference>
<evidence type="ECO:0000256" key="3">
    <source>
        <dbReference type="ARBA" id="ARBA00022801"/>
    </source>
</evidence>
<comment type="similarity">
    <text evidence="9">Belongs to the Lhr helicase family. Lhr-Core subfamily.</text>
</comment>
<evidence type="ECO:0000259" key="10">
    <source>
        <dbReference type="PROSITE" id="PS51192"/>
    </source>
</evidence>
<dbReference type="GO" id="GO:0140097">
    <property type="term" value="F:catalytic activity, acting on DNA"/>
    <property type="evidence" value="ECO:0007669"/>
    <property type="project" value="UniProtKB-ARBA"/>
</dbReference>
<dbReference type="Proteomes" id="UP000278031">
    <property type="component" value="Unassembled WGS sequence"/>
</dbReference>
<dbReference type="NCBIfam" id="NF010338">
    <property type="entry name" value="PRK13767.1"/>
    <property type="match status" value="1"/>
</dbReference>
<dbReference type="InterPro" id="IPR045628">
    <property type="entry name" value="Lhr_WH_dom"/>
</dbReference>
<gene>
    <name evidence="12" type="ORF">DRO04_01635</name>
</gene>
<evidence type="ECO:0000256" key="1">
    <source>
        <dbReference type="ARBA" id="ARBA00022741"/>
    </source>
</evidence>
<dbReference type="EMBL" id="QMWP01000048">
    <property type="protein sequence ID" value="RLG70587.1"/>
    <property type="molecule type" value="Genomic_DNA"/>
</dbReference>
<evidence type="ECO:0000256" key="5">
    <source>
        <dbReference type="ARBA" id="ARBA00022840"/>
    </source>
</evidence>
<keyword evidence="8" id="KW-0413">Isomerase</keyword>
<dbReference type="InterPro" id="IPR001650">
    <property type="entry name" value="Helicase_C-like"/>
</dbReference>
<feature type="domain" description="Helicase ATP-binding" evidence="10">
    <location>
        <begin position="40"/>
        <end position="232"/>
    </location>
</feature>
<accession>A0A497JHL3</accession>
<proteinExistence type="inferred from homology"/>
<dbReference type="InterPro" id="IPR052511">
    <property type="entry name" value="ATP-dep_Helicase"/>
</dbReference>
<organism evidence="12 13">
    <name type="scientific">Candidatus Iainarchaeum sp</name>
    <dbReference type="NCBI Taxonomy" id="3101447"/>
    <lineage>
        <taxon>Archaea</taxon>
        <taxon>Candidatus Iainarchaeota</taxon>
        <taxon>Candidatus Iainarchaeia</taxon>
        <taxon>Candidatus Iainarchaeales</taxon>
        <taxon>Candidatus Iainarchaeaceae</taxon>
        <taxon>Candidatus Iainarchaeum</taxon>
    </lineage>
</organism>
<dbReference type="CDD" id="cd18796">
    <property type="entry name" value="SF2_C_LHR"/>
    <property type="match status" value="1"/>
</dbReference>
<reference evidence="12 13" key="1">
    <citation type="submission" date="2018-06" db="EMBL/GenBank/DDBJ databases">
        <title>Extensive metabolic versatility and redundancy in microbially diverse, dynamic hydrothermal sediments.</title>
        <authorList>
            <person name="Dombrowski N."/>
            <person name="Teske A."/>
            <person name="Baker B.J."/>
        </authorList>
    </citation>
    <scope>NUCLEOTIDE SEQUENCE [LARGE SCALE GENOMIC DNA]</scope>
    <source>
        <strain evidence="12">B51_G17</strain>
    </source>
</reference>
<dbReference type="Pfam" id="PF19306">
    <property type="entry name" value="WHD_Lhr"/>
    <property type="match status" value="1"/>
</dbReference>
<keyword evidence="6" id="KW-0238">DNA-binding</keyword>
<name>A0A497JHL3_9ARCH</name>
<sequence length="866" mass="99650">MIFDKEKHPDEEIFKALNPLLAEWFKAKFGRFTEPQRYAIMNILRRENTLISAETGTGKTLSAFAAILSYLITLSERNELEDKVYCVYVSPLRALNNDIQRNLLAPLEEIQKLASKKNKRINIRIDVRTGDTTQSQRSKQLKKPPHILITTPESLAIILSAPKFRNHLKNVEWFIVDEIHALASNKRGVHLSISAERLQALSPGLTRIGLSATIAPLEEVAKFLVGFEDSDKKILRNCKIVDVSFLKKLDLKVLCPLSDLIYTTQKEIHNALYSLIHELVKAHKTTLIFTNTRSATERVVHNLKEMFPEFYVGNIEAHHSSLSREHRLRVEKRLKNGELRCIVSSTSLELGIDIGYIDLVILLGSPKSVARAMQRIGRSGHKLHDTIKGRIIVLDRDDLVECAVLAKCAYEKKIDKVDIPRNCLDVLAQQIYGMVIDQKMHIRELYNLIRKSYCYAGLSWSDFKSIIEYLSGKYVELEARHIYAKIWYDEDTGLIGRRSRLARVLYMTNVGTIPDEAKVKVKLGNQLIGYLDEIFLERLQKGDVFVLGGQSYEFKYSRGMTAYVVSAEKRPPTVPSWISEMLPLSFELALEIGRFRALMEEKFRFNRSKNEIIEFIMDYLKVVDANSALAIYNYFREQFLYAEIPNNRKILVEEFRDDENVHLIFHTLFGRRTNDALSRAFAYVLGKISRCDISITLNDNGFMLSAKKALNLDALFRHVNTENFRSILENAIENTEIFKRRFRHCAVRSLMILRHYHGKTKTVARQQSSSFLLLRALQRIDPNFCILKETKREVLEDAFDIKNALKIISGLQRGEIKIVKKQLPMPSPFAFNLVAQGISDILRIEGRLAFIQRMHQKLMEKIAAKI</sequence>
<dbReference type="InterPro" id="IPR027417">
    <property type="entry name" value="P-loop_NTPase"/>
</dbReference>
<dbReference type="PROSITE" id="PS51192">
    <property type="entry name" value="HELICASE_ATP_BIND_1"/>
    <property type="match status" value="1"/>
</dbReference>
<evidence type="ECO:0000313" key="12">
    <source>
        <dbReference type="EMBL" id="RLG70587.1"/>
    </source>
</evidence>
<feature type="domain" description="Helicase C-terminal" evidence="11">
    <location>
        <begin position="256"/>
        <end position="425"/>
    </location>
</feature>
<evidence type="ECO:0000313" key="13">
    <source>
        <dbReference type="Proteomes" id="UP000278031"/>
    </source>
</evidence>
<dbReference type="InterPro" id="IPR011545">
    <property type="entry name" value="DEAD/DEAH_box_helicase_dom"/>
</dbReference>
<dbReference type="Gene3D" id="3.40.50.300">
    <property type="entry name" value="P-loop containing nucleotide triphosphate hydrolases"/>
    <property type="match status" value="2"/>
</dbReference>
<evidence type="ECO:0000256" key="8">
    <source>
        <dbReference type="ARBA" id="ARBA00023235"/>
    </source>
</evidence>
<dbReference type="CDD" id="cd17922">
    <property type="entry name" value="DEXHc_LHR-like"/>
    <property type="match status" value="1"/>
</dbReference>
<dbReference type="Pfam" id="PF00271">
    <property type="entry name" value="Helicase_C"/>
    <property type="match status" value="1"/>
</dbReference>